<dbReference type="PANTHER" id="PTHR42933">
    <property type="entry name" value="SLR6095 PROTEIN"/>
    <property type="match status" value="1"/>
</dbReference>
<dbReference type="GO" id="GO:0032259">
    <property type="term" value="P:methylation"/>
    <property type="evidence" value="ECO:0007669"/>
    <property type="project" value="UniProtKB-KW"/>
</dbReference>
<dbReference type="PROSITE" id="PS00092">
    <property type="entry name" value="N6_MTASE"/>
    <property type="match status" value="1"/>
</dbReference>
<proteinExistence type="predicted"/>
<dbReference type="InterPro" id="IPR002052">
    <property type="entry name" value="DNA_methylase_N6_adenine_CS"/>
</dbReference>
<keyword evidence="3" id="KW-0808">Transferase</keyword>
<dbReference type="InterPro" id="IPR029063">
    <property type="entry name" value="SAM-dependent_MTases_sf"/>
</dbReference>
<evidence type="ECO:0000313" key="8">
    <source>
        <dbReference type="EMBL" id="DAF47225.1"/>
    </source>
</evidence>
<comment type="catalytic activity">
    <reaction evidence="6">
        <text>a 2'-deoxyadenosine in DNA + S-adenosyl-L-methionine = an N(6)-methyl-2'-deoxyadenosine in DNA + S-adenosyl-L-homocysteine + H(+)</text>
        <dbReference type="Rhea" id="RHEA:15197"/>
        <dbReference type="Rhea" id="RHEA-COMP:12418"/>
        <dbReference type="Rhea" id="RHEA-COMP:12419"/>
        <dbReference type="ChEBI" id="CHEBI:15378"/>
        <dbReference type="ChEBI" id="CHEBI:57856"/>
        <dbReference type="ChEBI" id="CHEBI:59789"/>
        <dbReference type="ChEBI" id="CHEBI:90615"/>
        <dbReference type="ChEBI" id="CHEBI:90616"/>
        <dbReference type="EC" id="2.1.1.72"/>
    </reaction>
</comment>
<sequence length="416" mass="47821">MINSEILYRLFECKEGFELPDKIIDLYINNRQKLENIANELSEGIDLNDKDSDLFLEYFQTEHSDRKALKQDYTPSEISKLIHKLVKRDGLVLDLCAGTGSLSIPWLIDGNSNERIMEFREYSKRATAFLLLNLIIRKANATVRQMDVLTGECFQVLEVGSPPNIERKFDVIISNPPYSQNWSPVSLIDELKAPPKSKADYAFIIRGLENLSDDGVMVMVLPHGVLFRGNAEGEIRKWLLEKGYIEAVIGLPDSMFQNTGIPVCLVIFRKNRKDKNVLFIDASREFVKINKFNKLEGKHIDKIDSVYKNKFEVEKYSHIASYEEIKKNDFNLNIPRYVDTFEKEECEPLDVAMADLLAIQTDIVKTQGEFISMMKELCGDSDEVQHELNKAVEFLNYSQKVEVDMLESVVKEFSKC</sequence>
<protein>
    <recommendedName>
        <fullName evidence="1">site-specific DNA-methyltransferase (adenine-specific)</fullName>
        <ecNumber evidence="1">2.1.1.72</ecNumber>
    </recommendedName>
</protein>
<evidence type="ECO:0000259" key="7">
    <source>
        <dbReference type="Pfam" id="PF02384"/>
    </source>
</evidence>
<dbReference type="EC" id="2.1.1.72" evidence="1"/>
<dbReference type="EMBL" id="BK032552">
    <property type="protein sequence ID" value="DAF47225.1"/>
    <property type="molecule type" value="Genomic_DNA"/>
</dbReference>
<evidence type="ECO:0000256" key="2">
    <source>
        <dbReference type="ARBA" id="ARBA00022603"/>
    </source>
</evidence>
<evidence type="ECO:0000256" key="1">
    <source>
        <dbReference type="ARBA" id="ARBA00011900"/>
    </source>
</evidence>
<accession>A0A8S5S8C8</accession>
<evidence type="ECO:0000256" key="3">
    <source>
        <dbReference type="ARBA" id="ARBA00022679"/>
    </source>
</evidence>
<dbReference type="GO" id="GO:0009307">
    <property type="term" value="P:DNA restriction-modification system"/>
    <property type="evidence" value="ECO:0007669"/>
    <property type="project" value="UniProtKB-KW"/>
</dbReference>
<dbReference type="Gene3D" id="3.40.50.150">
    <property type="entry name" value="Vaccinia Virus protein VP39"/>
    <property type="match status" value="1"/>
</dbReference>
<evidence type="ECO:0000256" key="5">
    <source>
        <dbReference type="ARBA" id="ARBA00022747"/>
    </source>
</evidence>
<reference evidence="8" key="1">
    <citation type="journal article" date="2021" name="Proc. Natl. Acad. Sci. U.S.A.">
        <title>A Catalog of Tens of Thousands of Viruses from Human Metagenomes Reveals Hidden Associations with Chronic Diseases.</title>
        <authorList>
            <person name="Tisza M.J."/>
            <person name="Buck C.B."/>
        </authorList>
    </citation>
    <scope>NUCLEOTIDE SEQUENCE</scope>
    <source>
        <strain evidence="8">Ctb3910</strain>
    </source>
</reference>
<dbReference type="GO" id="GO:0003677">
    <property type="term" value="F:DNA binding"/>
    <property type="evidence" value="ECO:0007669"/>
    <property type="project" value="InterPro"/>
</dbReference>
<keyword evidence="4" id="KW-0949">S-adenosyl-L-methionine</keyword>
<keyword evidence="5" id="KW-0680">Restriction system</keyword>
<dbReference type="PANTHER" id="PTHR42933:SF1">
    <property type="entry name" value="SITE-SPECIFIC DNA-METHYLTRANSFERASE (ADENINE-SPECIFIC)"/>
    <property type="match status" value="1"/>
</dbReference>
<dbReference type="InterPro" id="IPR051537">
    <property type="entry name" value="DNA_Adenine_Mtase"/>
</dbReference>
<dbReference type="PRINTS" id="PR00507">
    <property type="entry name" value="N12N6MTFRASE"/>
</dbReference>
<dbReference type="GO" id="GO:0009007">
    <property type="term" value="F:site-specific DNA-methyltransferase (adenine-specific) activity"/>
    <property type="evidence" value="ECO:0007669"/>
    <property type="project" value="UniProtKB-EC"/>
</dbReference>
<name>A0A8S5S8C8_9CAUD</name>
<dbReference type="SUPFAM" id="SSF53335">
    <property type="entry name" value="S-adenosyl-L-methionine-dependent methyltransferases"/>
    <property type="match status" value="1"/>
</dbReference>
<feature type="domain" description="DNA methylase adenine-specific" evidence="7">
    <location>
        <begin position="58"/>
        <end position="345"/>
    </location>
</feature>
<dbReference type="InterPro" id="IPR003356">
    <property type="entry name" value="DNA_methylase_A-5"/>
</dbReference>
<keyword evidence="2 8" id="KW-0489">Methyltransferase</keyword>
<evidence type="ECO:0000256" key="4">
    <source>
        <dbReference type="ARBA" id="ARBA00022691"/>
    </source>
</evidence>
<evidence type="ECO:0000256" key="6">
    <source>
        <dbReference type="ARBA" id="ARBA00047942"/>
    </source>
</evidence>
<organism evidence="8">
    <name type="scientific">Siphoviridae sp. ctb3910</name>
    <dbReference type="NCBI Taxonomy" id="2827897"/>
    <lineage>
        <taxon>Viruses</taxon>
        <taxon>Duplodnaviria</taxon>
        <taxon>Heunggongvirae</taxon>
        <taxon>Uroviricota</taxon>
        <taxon>Caudoviricetes</taxon>
    </lineage>
</organism>
<dbReference type="GO" id="GO:0008170">
    <property type="term" value="F:N-methyltransferase activity"/>
    <property type="evidence" value="ECO:0007669"/>
    <property type="project" value="InterPro"/>
</dbReference>
<dbReference type="Pfam" id="PF02384">
    <property type="entry name" value="N6_Mtase"/>
    <property type="match status" value="1"/>
</dbReference>
<dbReference type="CDD" id="cd02440">
    <property type="entry name" value="AdoMet_MTases"/>
    <property type="match status" value="1"/>
</dbReference>